<dbReference type="SUPFAM" id="SSF54001">
    <property type="entry name" value="Cysteine proteinases"/>
    <property type="match status" value="1"/>
</dbReference>
<dbReference type="Pfam" id="PF01841">
    <property type="entry name" value="Transglut_core"/>
    <property type="match status" value="1"/>
</dbReference>
<dbReference type="InterPro" id="IPR002931">
    <property type="entry name" value="Transglutaminase-like"/>
</dbReference>
<sequence length="423" mass="46517">MKTSKKISRVLLSLIIVLGVSVSSIGSLVYANQINGKTKTGYVSLIGGNRLKQSNYIKNFSNVYATKTMNKSEAVVTYNVTTIDEFKAKVNYAISNRVSEVNINYTGSKSVGDSINFMQDTVLTAVKTAGNDYEKNLLKSYAYSITDFGDNEFNVVYTFDYLETNEQENQVKAKVKEILGQIITSDMTEGQRVKAINSYICKKLSYDTTHTNFSAYEGLLGSGKTVCQGYALLAYRMLTDAGLQARIITGAAYNGNDSESHAWNMVMVGGSWYHLDTTWNDPLPDVNGRVMETYSLCSDAEMRLDHSWDKTLFPVASKKYNIYSDTAVPKILVAMQKSVTLNSSYVSVAKGKVCVKGLLAGDIINVYTVNPAITKSAKAISKATVSKGYSYLFAAFKTTASKLYVTRTSVNKLESVAITIKSK</sequence>
<evidence type="ECO:0000259" key="1">
    <source>
        <dbReference type="SMART" id="SM00460"/>
    </source>
</evidence>
<dbReference type="AlphaFoldDB" id="A0A7Y3SV96"/>
<dbReference type="RefSeq" id="WP_171296696.1">
    <property type="nucleotide sequence ID" value="NZ_CP087098.1"/>
</dbReference>
<feature type="domain" description="Transglutaminase-like" evidence="1">
    <location>
        <begin position="219"/>
        <end position="279"/>
    </location>
</feature>
<evidence type="ECO:0000313" key="3">
    <source>
        <dbReference type="Proteomes" id="UP000531659"/>
    </source>
</evidence>
<dbReference type="PANTHER" id="PTHR46333">
    <property type="entry name" value="CYTOKINESIS PROTEIN 3"/>
    <property type="match status" value="1"/>
</dbReference>
<dbReference type="GO" id="GO:0005737">
    <property type="term" value="C:cytoplasm"/>
    <property type="evidence" value="ECO:0007669"/>
    <property type="project" value="TreeGrafter"/>
</dbReference>
<dbReference type="Proteomes" id="UP000531659">
    <property type="component" value="Unassembled WGS sequence"/>
</dbReference>
<evidence type="ECO:0000313" key="2">
    <source>
        <dbReference type="EMBL" id="NNU75969.1"/>
    </source>
</evidence>
<reference evidence="2 3" key="1">
    <citation type="submission" date="2020-05" db="EMBL/GenBank/DDBJ databases">
        <title>Complete genome of Clostridium estertheticum subspecies estertheticum, isolated from Vacuum packed lamb meat from New Zealand imported to Switzerland.</title>
        <authorList>
            <person name="Wambui J."/>
            <person name="Stevens M.J.A."/>
            <person name="Stephan R."/>
        </authorList>
    </citation>
    <scope>NUCLEOTIDE SEQUENCE [LARGE SCALE GENOMIC DNA]</scope>
    <source>
        <strain evidence="2 3">CEST001</strain>
    </source>
</reference>
<name>A0A7Y3SV96_9CLOT</name>
<proteinExistence type="predicted"/>
<dbReference type="InterPro" id="IPR052557">
    <property type="entry name" value="CAP/Cytokinesis_protein"/>
</dbReference>
<accession>A0A7Y3SV96</accession>
<gene>
    <name evidence="2" type="ORF">HLQ16_08515</name>
</gene>
<organism evidence="2 3">
    <name type="scientific">Clostridium estertheticum</name>
    <dbReference type="NCBI Taxonomy" id="238834"/>
    <lineage>
        <taxon>Bacteria</taxon>
        <taxon>Bacillati</taxon>
        <taxon>Bacillota</taxon>
        <taxon>Clostridia</taxon>
        <taxon>Eubacteriales</taxon>
        <taxon>Clostridiaceae</taxon>
        <taxon>Clostridium</taxon>
    </lineage>
</organism>
<dbReference type="Gene3D" id="3.10.620.30">
    <property type="match status" value="1"/>
</dbReference>
<dbReference type="PANTHER" id="PTHR46333:SF2">
    <property type="entry name" value="CYTOKINESIS PROTEIN 3"/>
    <property type="match status" value="1"/>
</dbReference>
<protein>
    <submittedName>
        <fullName evidence="2">Transglutaminase domain-containing protein</fullName>
    </submittedName>
</protein>
<dbReference type="EMBL" id="JABEYB010000005">
    <property type="protein sequence ID" value="NNU75969.1"/>
    <property type="molecule type" value="Genomic_DNA"/>
</dbReference>
<dbReference type="SMART" id="SM00460">
    <property type="entry name" value="TGc"/>
    <property type="match status" value="1"/>
</dbReference>
<dbReference type="InterPro" id="IPR038765">
    <property type="entry name" value="Papain-like_cys_pep_sf"/>
</dbReference>
<comment type="caution">
    <text evidence="2">The sequence shown here is derived from an EMBL/GenBank/DDBJ whole genome shotgun (WGS) entry which is preliminary data.</text>
</comment>